<evidence type="ECO:0000256" key="1">
    <source>
        <dbReference type="ARBA" id="ARBA00001936"/>
    </source>
</evidence>
<feature type="domain" description="ATP-grasp" evidence="16">
    <location>
        <begin position="107"/>
        <end position="329"/>
    </location>
</feature>
<name>A0A2K1NYA6_9BACT</name>
<evidence type="ECO:0000256" key="13">
    <source>
        <dbReference type="ARBA" id="ARBA00042864"/>
    </source>
</evidence>
<evidence type="ECO:0000256" key="11">
    <source>
        <dbReference type="ARBA" id="ARBA00038345"/>
    </source>
</evidence>
<dbReference type="OrthoDB" id="9807240at2"/>
<dbReference type="InterPro" id="IPR020559">
    <property type="entry name" value="PRibGlycinamide_synth_CS"/>
</dbReference>
<dbReference type="GO" id="GO:0009113">
    <property type="term" value="P:purine nucleobase biosynthetic process"/>
    <property type="evidence" value="ECO:0007669"/>
    <property type="project" value="InterPro"/>
</dbReference>
<organism evidence="17 18">
    <name type="scientific">Petrotoga olearia DSM 13574</name>
    <dbReference type="NCBI Taxonomy" id="1122955"/>
    <lineage>
        <taxon>Bacteria</taxon>
        <taxon>Thermotogati</taxon>
        <taxon>Thermotogota</taxon>
        <taxon>Thermotogae</taxon>
        <taxon>Petrotogales</taxon>
        <taxon>Petrotogaceae</taxon>
        <taxon>Petrotoga</taxon>
    </lineage>
</organism>
<sequence>MKVLVVGKGGREHAIAWKLSQSKDIEKVFVAPGNDGISIENKCECVKIESIEEIINFVKNNNIDITIVGSEEYLARGIVDKFEESNLKIIGPNQKAALLESSKIFAKSFMKRHNVQTASFNTFVELKDALEYSKKASYPFVIKADGLASGKGVFICNSYEDSFLAINELMKEEKFGESGKKIVIEKFLKGFEASVFLLMDGENYTFFIVSKDHKKLLENDQGPNTGGMGAITPHPDIDEKVMELIFQKIVNPTVKGLKEERLLYKGFLYIGLIIEEETPRTGSRKNTPNGVKDEPYVLEYNVRLGDPEAQSILYLLKSDFIDIINAIEKERVNTTKIEFYDGFSLCLVLSSFGYPFSYSKGERITIKPGITSKIFYSGVKKDGENLLTDGGRVLSIVNKADTLEEVRKIVYDEVEKVHFKSKYYRKDL</sequence>
<comment type="similarity">
    <text evidence="11 14">Belongs to the GARS family.</text>
</comment>
<evidence type="ECO:0000256" key="10">
    <source>
        <dbReference type="ARBA" id="ARBA00023211"/>
    </source>
</evidence>
<dbReference type="InterPro" id="IPR016185">
    <property type="entry name" value="PreATP-grasp_dom_sf"/>
</dbReference>
<dbReference type="Proteomes" id="UP000236434">
    <property type="component" value="Unassembled WGS sequence"/>
</dbReference>
<dbReference type="NCBIfam" id="TIGR00877">
    <property type="entry name" value="purD"/>
    <property type="match status" value="1"/>
</dbReference>
<evidence type="ECO:0000256" key="4">
    <source>
        <dbReference type="ARBA" id="ARBA00013255"/>
    </source>
</evidence>
<dbReference type="Gene3D" id="3.30.470.20">
    <property type="entry name" value="ATP-grasp fold, B domain"/>
    <property type="match status" value="1"/>
</dbReference>
<dbReference type="PROSITE" id="PS50975">
    <property type="entry name" value="ATP_GRASP"/>
    <property type="match status" value="1"/>
</dbReference>
<dbReference type="SUPFAM" id="SSF56059">
    <property type="entry name" value="Glutathione synthetase ATP-binding domain-like"/>
    <property type="match status" value="1"/>
</dbReference>
<evidence type="ECO:0000256" key="3">
    <source>
        <dbReference type="ARBA" id="ARBA00005174"/>
    </source>
</evidence>
<dbReference type="GO" id="GO:0004637">
    <property type="term" value="F:phosphoribosylamine-glycine ligase activity"/>
    <property type="evidence" value="ECO:0007669"/>
    <property type="project" value="UniProtKB-UniRule"/>
</dbReference>
<dbReference type="Gene3D" id="3.30.1490.20">
    <property type="entry name" value="ATP-grasp fold, A domain"/>
    <property type="match status" value="1"/>
</dbReference>
<dbReference type="InterPro" id="IPR000115">
    <property type="entry name" value="PRibGlycinamide_synth"/>
</dbReference>
<dbReference type="Gene3D" id="3.90.600.10">
    <property type="entry name" value="Phosphoribosylglycinamide synthetase, C-terminal domain"/>
    <property type="match status" value="1"/>
</dbReference>
<gene>
    <name evidence="14" type="primary">purD</name>
    <name evidence="17" type="ORF">X929_07960</name>
</gene>
<dbReference type="Pfam" id="PF01071">
    <property type="entry name" value="GARS_A"/>
    <property type="match status" value="1"/>
</dbReference>
<evidence type="ECO:0000256" key="14">
    <source>
        <dbReference type="HAMAP-Rule" id="MF_00138"/>
    </source>
</evidence>
<dbReference type="FunFam" id="3.40.50.20:FF:000006">
    <property type="entry name" value="Phosphoribosylamine--glycine ligase, chloroplastic"/>
    <property type="match status" value="1"/>
</dbReference>
<dbReference type="SMART" id="SM01210">
    <property type="entry name" value="GARS_C"/>
    <property type="match status" value="1"/>
</dbReference>
<dbReference type="InterPro" id="IPR011054">
    <property type="entry name" value="Rudment_hybrid_motif"/>
</dbReference>
<comment type="cofactor">
    <cofactor evidence="1">
        <name>Mn(2+)</name>
        <dbReference type="ChEBI" id="CHEBI:29035"/>
    </cofactor>
</comment>
<comment type="pathway">
    <text evidence="3 14">Purine metabolism; IMP biosynthesis via de novo pathway; N(1)-(5-phospho-D-ribosyl)glycinamide from 5-phospho-alpha-D-ribose 1-diphosphate: step 2/2.</text>
</comment>
<evidence type="ECO:0000256" key="12">
    <source>
        <dbReference type="ARBA" id="ARBA00042242"/>
    </source>
</evidence>
<comment type="catalytic activity">
    <reaction evidence="14">
        <text>5-phospho-beta-D-ribosylamine + glycine + ATP = N(1)-(5-phospho-beta-D-ribosyl)glycinamide + ADP + phosphate + H(+)</text>
        <dbReference type="Rhea" id="RHEA:17453"/>
        <dbReference type="ChEBI" id="CHEBI:15378"/>
        <dbReference type="ChEBI" id="CHEBI:30616"/>
        <dbReference type="ChEBI" id="CHEBI:43474"/>
        <dbReference type="ChEBI" id="CHEBI:57305"/>
        <dbReference type="ChEBI" id="CHEBI:58681"/>
        <dbReference type="ChEBI" id="CHEBI:143788"/>
        <dbReference type="ChEBI" id="CHEBI:456216"/>
        <dbReference type="EC" id="6.3.4.13"/>
    </reaction>
</comment>
<dbReference type="InterPro" id="IPR020562">
    <property type="entry name" value="PRibGlycinamide_synth_N"/>
</dbReference>
<keyword evidence="9 15" id="KW-0067">ATP-binding</keyword>
<keyword evidence="5 14" id="KW-0436">Ligase</keyword>
<evidence type="ECO:0000259" key="16">
    <source>
        <dbReference type="PROSITE" id="PS50975"/>
    </source>
</evidence>
<dbReference type="InterPro" id="IPR013815">
    <property type="entry name" value="ATP_grasp_subdomain_1"/>
</dbReference>
<dbReference type="EMBL" id="AZRL01000021">
    <property type="protein sequence ID" value="PNR95506.1"/>
    <property type="molecule type" value="Genomic_DNA"/>
</dbReference>
<protein>
    <recommendedName>
        <fullName evidence="4 14">Phosphoribosylamine--glycine ligase</fullName>
        <ecNumber evidence="4 14">6.3.4.13</ecNumber>
    </recommendedName>
    <alternativeName>
        <fullName evidence="14">GARS</fullName>
    </alternativeName>
    <alternativeName>
        <fullName evidence="12 14">Glycinamide ribonucleotide synthetase</fullName>
    </alternativeName>
    <alternativeName>
        <fullName evidence="13 14">Phosphoribosylglycinamide synthetase</fullName>
    </alternativeName>
</protein>
<evidence type="ECO:0000256" key="5">
    <source>
        <dbReference type="ARBA" id="ARBA00022598"/>
    </source>
</evidence>
<dbReference type="GO" id="GO:0005524">
    <property type="term" value="F:ATP binding"/>
    <property type="evidence" value="ECO:0007669"/>
    <property type="project" value="UniProtKB-UniRule"/>
</dbReference>
<evidence type="ECO:0000313" key="18">
    <source>
        <dbReference type="Proteomes" id="UP000236434"/>
    </source>
</evidence>
<keyword evidence="8 14" id="KW-0658">Purine biosynthesis</keyword>
<accession>A0A2K1NYA6</accession>
<evidence type="ECO:0000256" key="15">
    <source>
        <dbReference type="PROSITE-ProRule" id="PRU00409"/>
    </source>
</evidence>
<dbReference type="InterPro" id="IPR037123">
    <property type="entry name" value="PRibGlycinamide_synth_C_sf"/>
</dbReference>
<dbReference type="InterPro" id="IPR020561">
    <property type="entry name" value="PRibGlycinamid_synth_ATP-grasp"/>
</dbReference>
<dbReference type="EC" id="6.3.4.13" evidence="4 14"/>
<dbReference type="SMART" id="SM01209">
    <property type="entry name" value="GARS_A"/>
    <property type="match status" value="1"/>
</dbReference>
<evidence type="ECO:0000256" key="9">
    <source>
        <dbReference type="ARBA" id="ARBA00022840"/>
    </source>
</evidence>
<keyword evidence="10" id="KW-0464">Manganese</keyword>
<dbReference type="SUPFAM" id="SSF51246">
    <property type="entry name" value="Rudiment single hybrid motif"/>
    <property type="match status" value="1"/>
</dbReference>
<dbReference type="PROSITE" id="PS00184">
    <property type="entry name" value="GARS"/>
    <property type="match status" value="1"/>
</dbReference>
<evidence type="ECO:0000256" key="7">
    <source>
        <dbReference type="ARBA" id="ARBA00022741"/>
    </source>
</evidence>
<dbReference type="RefSeq" id="WP_103067443.1">
    <property type="nucleotide sequence ID" value="NZ_AZRL01000021.1"/>
</dbReference>
<evidence type="ECO:0000313" key="17">
    <source>
        <dbReference type="EMBL" id="PNR95506.1"/>
    </source>
</evidence>
<evidence type="ECO:0000256" key="6">
    <source>
        <dbReference type="ARBA" id="ARBA00022723"/>
    </source>
</evidence>
<evidence type="ECO:0000256" key="2">
    <source>
        <dbReference type="ARBA" id="ARBA00001946"/>
    </source>
</evidence>
<reference evidence="17 18" key="1">
    <citation type="submission" date="2013-12" db="EMBL/GenBank/DDBJ databases">
        <title>Comparative genomics of Petrotoga isolates.</title>
        <authorList>
            <person name="Nesbo C.L."/>
            <person name="Charchuk R."/>
            <person name="Chow K."/>
        </authorList>
    </citation>
    <scope>NUCLEOTIDE SEQUENCE [LARGE SCALE GENOMIC DNA]</scope>
    <source>
        <strain evidence="17 18">DSM 13574</strain>
    </source>
</reference>
<keyword evidence="7 15" id="KW-0547">Nucleotide-binding</keyword>
<evidence type="ECO:0000256" key="8">
    <source>
        <dbReference type="ARBA" id="ARBA00022755"/>
    </source>
</evidence>
<comment type="cofactor">
    <cofactor evidence="2">
        <name>Mg(2+)</name>
        <dbReference type="ChEBI" id="CHEBI:18420"/>
    </cofactor>
</comment>
<dbReference type="GO" id="GO:0046872">
    <property type="term" value="F:metal ion binding"/>
    <property type="evidence" value="ECO:0007669"/>
    <property type="project" value="UniProtKB-KW"/>
</dbReference>
<dbReference type="InterPro" id="IPR020560">
    <property type="entry name" value="PRibGlycinamide_synth_C-dom"/>
</dbReference>
<dbReference type="SUPFAM" id="SSF52440">
    <property type="entry name" value="PreATP-grasp domain"/>
    <property type="match status" value="1"/>
</dbReference>
<dbReference type="UniPathway" id="UPA00074">
    <property type="reaction ID" value="UER00125"/>
</dbReference>
<dbReference type="InterPro" id="IPR011761">
    <property type="entry name" value="ATP-grasp"/>
</dbReference>
<dbReference type="GO" id="GO:0006189">
    <property type="term" value="P:'de novo' IMP biosynthetic process"/>
    <property type="evidence" value="ECO:0007669"/>
    <property type="project" value="UniProtKB-UniRule"/>
</dbReference>
<dbReference type="AlphaFoldDB" id="A0A2K1NYA6"/>
<comment type="caution">
    <text evidence="17">The sequence shown here is derived from an EMBL/GenBank/DDBJ whole genome shotgun (WGS) entry which is preliminary data.</text>
</comment>
<dbReference type="HAMAP" id="MF_00138">
    <property type="entry name" value="GARS"/>
    <property type="match status" value="1"/>
</dbReference>
<dbReference type="Pfam" id="PF02843">
    <property type="entry name" value="GARS_C"/>
    <property type="match status" value="1"/>
</dbReference>
<dbReference type="PANTHER" id="PTHR43472">
    <property type="entry name" value="PHOSPHORIBOSYLAMINE--GLYCINE LIGASE"/>
    <property type="match status" value="1"/>
</dbReference>
<dbReference type="Pfam" id="PF02844">
    <property type="entry name" value="GARS_N"/>
    <property type="match status" value="1"/>
</dbReference>
<dbReference type="PANTHER" id="PTHR43472:SF1">
    <property type="entry name" value="PHOSPHORIBOSYLAMINE--GLYCINE LIGASE, CHLOROPLASTIC"/>
    <property type="match status" value="1"/>
</dbReference>
<dbReference type="Gene3D" id="3.40.50.20">
    <property type="match status" value="1"/>
</dbReference>
<proteinExistence type="inferred from homology"/>
<keyword evidence="6" id="KW-0479">Metal-binding</keyword>